<dbReference type="GO" id="GO:0008270">
    <property type="term" value="F:zinc ion binding"/>
    <property type="evidence" value="ECO:0007669"/>
    <property type="project" value="UniProtKB-KW"/>
</dbReference>
<keyword evidence="1" id="KW-0479">Metal-binding</keyword>
<protein>
    <submittedName>
        <fullName evidence="3">RING-type domain-containing protein</fullName>
    </submittedName>
</protein>
<dbReference type="STRING" id="41427.A0A182JKQ1"/>
<dbReference type="InterPro" id="IPR001841">
    <property type="entry name" value="Znf_RING"/>
</dbReference>
<evidence type="ECO:0000256" key="1">
    <source>
        <dbReference type="ARBA" id="ARBA00022771"/>
    </source>
</evidence>
<keyword evidence="2" id="KW-0862">Zinc</keyword>
<evidence type="ECO:0000313" key="3">
    <source>
        <dbReference type="EnsemblMetazoa" id="AATE019878-PA.1"/>
    </source>
</evidence>
<evidence type="ECO:0000256" key="2">
    <source>
        <dbReference type="ARBA" id="ARBA00022833"/>
    </source>
</evidence>
<reference evidence="3" key="1">
    <citation type="submission" date="2022-08" db="UniProtKB">
        <authorList>
            <consortium name="EnsemblMetazoa"/>
        </authorList>
    </citation>
    <scope>IDENTIFICATION</scope>
    <source>
        <strain evidence="3">EBRO</strain>
    </source>
</reference>
<proteinExistence type="predicted"/>
<dbReference type="PROSITE" id="PS50089">
    <property type="entry name" value="ZF_RING_2"/>
    <property type="match status" value="1"/>
</dbReference>
<keyword evidence="1" id="KW-0863">Zinc-finger</keyword>
<accession>A0A182JKQ1</accession>
<dbReference type="AlphaFoldDB" id="A0A182JKQ1"/>
<organism evidence="3">
    <name type="scientific">Anopheles atroparvus</name>
    <name type="common">European mosquito</name>
    <dbReference type="NCBI Taxonomy" id="41427"/>
    <lineage>
        <taxon>Eukaryota</taxon>
        <taxon>Metazoa</taxon>
        <taxon>Ecdysozoa</taxon>
        <taxon>Arthropoda</taxon>
        <taxon>Hexapoda</taxon>
        <taxon>Insecta</taxon>
        <taxon>Pterygota</taxon>
        <taxon>Neoptera</taxon>
        <taxon>Endopterygota</taxon>
        <taxon>Diptera</taxon>
        <taxon>Nematocera</taxon>
        <taxon>Culicoidea</taxon>
        <taxon>Culicidae</taxon>
        <taxon>Anophelinae</taxon>
        <taxon>Anopheles</taxon>
    </lineage>
</organism>
<name>A0A182JKQ1_ANOAO</name>
<sequence>MEGLGDGLGRSILFPLSVYCSAPSSSRLNLTPTPPNVPLPRRFGAGVICLGLAANPPAGGSYLAAIRKILENETGGALCPSCQMPFDKGKKRKLIDACGHERCYSCMFRNEACPHCRAQKEPGQPAAHQTSLLHQRVGMHADIDNDILSSNGAIYQPLSRKMQGYGSSNHLMSPLGSPQPQTRSQMRTNGHFSSIYQTFNRAGINGSINIHVLIVGARNLIANIAPHAITEKV</sequence>
<dbReference type="EnsemblMetazoa" id="AATE019878-RA">
    <property type="protein sequence ID" value="AATE019878-PA.1"/>
    <property type="gene ID" value="AATE019878"/>
</dbReference>
<dbReference type="VEuPathDB" id="VectorBase:AATE019878"/>
<dbReference type="SUPFAM" id="SSF57850">
    <property type="entry name" value="RING/U-box"/>
    <property type="match status" value="1"/>
</dbReference>